<evidence type="ECO:0000313" key="2">
    <source>
        <dbReference type="EMBL" id="CAL6032626.1"/>
    </source>
</evidence>
<sequence>MQYLDATIQFKFKHGCPNAFSETQMVQPDQFTCKSTCKNQSQRCSPDACTRVMDYFGQVSNISCKYLEYSKTVSGCEKGRIYYSANVLVIAWRMDPINPQQVLAKLLILFF</sequence>
<reference evidence="1" key="1">
    <citation type="submission" date="2023-06" db="EMBL/GenBank/DDBJ databases">
        <authorList>
            <person name="Kurt Z."/>
        </authorList>
    </citation>
    <scope>NUCLEOTIDE SEQUENCE</scope>
</reference>
<dbReference type="EMBL" id="CAXDID020000123">
    <property type="protein sequence ID" value="CAL6032626.1"/>
    <property type="molecule type" value="Genomic_DNA"/>
</dbReference>
<dbReference type="AlphaFoldDB" id="A0AA86UPF2"/>
<comment type="caution">
    <text evidence="1">The sequence shown here is derived from an EMBL/GenBank/DDBJ whole genome shotgun (WGS) entry which is preliminary data.</text>
</comment>
<evidence type="ECO:0000313" key="3">
    <source>
        <dbReference type="Proteomes" id="UP001642409"/>
    </source>
</evidence>
<organism evidence="1">
    <name type="scientific">Hexamita inflata</name>
    <dbReference type="NCBI Taxonomy" id="28002"/>
    <lineage>
        <taxon>Eukaryota</taxon>
        <taxon>Metamonada</taxon>
        <taxon>Diplomonadida</taxon>
        <taxon>Hexamitidae</taxon>
        <taxon>Hexamitinae</taxon>
        <taxon>Hexamita</taxon>
    </lineage>
</organism>
<keyword evidence="3" id="KW-1185">Reference proteome</keyword>
<reference evidence="2 3" key="2">
    <citation type="submission" date="2024-07" db="EMBL/GenBank/DDBJ databases">
        <authorList>
            <person name="Akdeniz Z."/>
        </authorList>
    </citation>
    <scope>NUCLEOTIDE SEQUENCE [LARGE SCALE GENOMIC DNA]</scope>
</reference>
<dbReference type="Proteomes" id="UP001642409">
    <property type="component" value="Unassembled WGS sequence"/>
</dbReference>
<gene>
    <name evidence="2" type="ORF">HINF_LOCUS34576</name>
    <name evidence="1" type="ORF">HINF_LOCUS54135</name>
</gene>
<accession>A0AA86UPF2</accession>
<dbReference type="EMBL" id="CATOUU010001007">
    <property type="protein sequence ID" value="CAI9966490.1"/>
    <property type="molecule type" value="Genomic_DNA"/>
</dbReference>
<proteinExistence type="predicted"/>
<evidence type="ECO:0000313" key="1">
    <source>
        <dbReference type="EMBL" id="CAI9966490.1"/>
    </source>
</evidence>
<name>A0AA86UPF2_9EUKA</name>
<protein>
    <submittedName>
        <fullName evidence="2">Hypothetical_protein</fullName>
    </submittedName>
</protein>